<dbReference type="PROSITE" id="PS00615">
    <property type="entry name" value="C_TYPE_LECTIN_1"/>
    <property type="match status" value="1"/>
</dbReference>
<feature type="domain" description="C-type lectin" evidence="4">
    <location>
        <begin position="26"/>
        <end position="157"/>
    </location>
</feature>
<feature type="domain" description="C-type lectin" evidence="4">
    <location>
        <begin position="608"/>
        <end position="740"/>
    </location>
</feature>
<dbReference type="SMART" id="SM00034">
    <property type="entry name" value="CLECT"/>
    <property type="match status" value="4"/>
</dbReference>
<feature type="region of interest" description="Disordered" evidence="2">
    <location>
        <begin position="444"/>
        <end position="464"/>
    </location>
</feature>
<keyword evidence="6" id="KW-1185">Reference proteome</keyword>
<dbReference type="Proteomes" id="UP000838412">
    <property type="component" value="Chromosome 5"/>
</dbReference>
<feature type="domain" description="C-type lectin" evidence="4">
    <location>
        <begin position="468"/>
        <end position="594"/>
    </location>
</feature>
<feature type="compositionally biased region" description="Low complexity" evidence="2">
    <location>
        <begin position="794"/>
        <end position="807"/>
    </location>
</feature>
<evidence type="ECO:0000313" key="5">
    <source>
        <dbReference type="EMBL" id="CAH1265287.1"/>
    </source>
</evidence>
<dbReference type="PANTHER" id="PTHR22801:SF63">
    <property type="entry name" value="C-TYPE LECTIN DOMAIN-CONTAINING PROTEIN"/>
    <property type="match status" value="1"/>
</dbReference>
<reference evidence="5" key="1">
    <citation type="submission" date="2022-01" db="EMBL/GenBank/DDBJ databases">
        <authorList>
            <person name="Braso-Vives M."/>
        </authorList>
    </citation>
    <scope>NUCLEOTIDE SEQUENCE</scope>
</reference>
<keyword evidence="1" id="KW-1015">Disulfide bond</keyword>
<evidence type="ECO:0000256" key="1">
    <source>
        <dbReference type="ARBA" id="ARBA00023157"/>
    </source>
</evidence>
<evidence type="ECO:0000259" key="4">
    <source>
        <dbReference type="SMART" id="SM00034"/>
    </source>
</evidence>
<dbReference type="SUPFAM" id="SSF56436">
    <property type="entry name" value="C-type lectin-like"/>
    <property type="match status" value="4"/>
</dbReference>
<dbReference type="CDD" id="cd10909">
    <property type="entry name" value="ChtBD1_GH18_2"/>
    <property type="match status" value="1"/>
</dbReference>
<evidence type="ECO:0000256" key="3">
    <source>
        <dbReference type="SAM" id="Phobius"/>
    </source>
</evidence>
<feature type="domain" description="C-type lectin" evidence="4">
    <location>
        <begin position="221"/>
        <end position="349"/>
    </location>
</feature>
<evidence type="ECO:0000256" key="2">
    <source>
        <dbReference type="SAM" id="MobiDB-lite"/>
    </source>
</evidence>
<evidence type="ECO:0000313" key="6">
    <source>
        <dbReference type="Proteomes" id="UP000838412"/>
    </source>
</evidence>
<dbReference type="InterPro" id="IPR050801">
    <property type="entry name" value="Ca-Dep_Lectins_ImmuneDev"/>
</dbReference>
<dbReference type="OrthoDB" id="2142683at2759"/>
<organism evidence="5 6">
    <name type="scientific">Branchiostoma lanceolatum</name>
    <name type="common">Common lancelet</name>
    <name type="synonym">Amphioxus lanceolatum</name>
    <dbReference type="NCBI Taxonomy" id="7740"/>
    <lineage>
        <taxon>Eukaryota</taxon>
        <taxon>Metazoa</taxon>
        <taxon>Chordata</taxon>
        <taxon>Cephalochordata</taxon>
        <taxon>Leptocardii</taxon>
        <taxon>Amphioxiformes</taxon>
        <taxon>Branchiostomatidae</taxon>
        <taxon>Branchiostoma</taxon>
    </lineage>
</organism>
<dbReference type="InterPro" id="IPR016187">
    <property type="entry name" value="CTDL_fold"/>
</dbReference>
<keyword evidence="3" id="KW-0812">Transmembrane</keyword>
<accession>A0A8K0ET23</accession>
<name>A0A8K0ET23_BRALA</name>
<sequence length="865" mass="94522">MKANATSKKARKEGAIFAKSVSVSQCPDQSIAFNHACYEFSTEELGYDDAKQYCEDRNGTLAMPKTAAVDAYIVGILQYTGYESGYWIGVEEVLNGEPIWSDGTPVSSCPYDAFAEGEPAFPGVFFRVPRQCVMIQTVDDFLWRTDTCWDVKRFVCQFDPARIRPDGRCGPDFPVEEGVPGECDATGRTPCCSADGLCGNSELHCDCPGCIDYSLLIVPDCPPGYYKLRDTCYGARQALNNYTEAERACAEDGGTLAMPKYLNTDFFLIGLMIRAAPEASFWIGVDDRHWEYNHVFADGTKLDDCAFLKWSVVAPRDRGHVFNCIMYLQSSGYFWHDMPCYARESYVCQIGPGITKDCESDCHHTHKPHHNYRCAILDNPTTCCRDILTACCRDIPTTCCRDNSRSRCKYSTRLDLASSRQHPATTAAACQEHFHPVHTRTKWRGSRTGTRCRGRTTTGQESSGSGPCPEGYVLFENICYRAYKEFKTFSQALQRCEDEGGTLAMPKHQSVDAFFTGLIINLSPMTDAWIGLRNEGGTWTWLDGSTVSECGFSDWDEANTDHTVGHCGFIKFTSWYKWVDDPCDGTLRSGFICQIGEGDSNCETIDSCTDHPQGVSSGDTCYYIKDGTYKTYEGAVDVCDADDASLAMPKNAGITFLLMGIIIKTSPSRSTDHWVGIDDLLVEGQGAFPDGLLLESCSFTNWMSGNSGNEIDKNCVVLKTSAWMDWSYIDCERPTLYICQLGPGDNDGCILPTTIPPTTTAPPTTTVTTTVADPTTPAPVTTPPPPPESTVGSTAATTVPQAPTTAQEDQTTTLPEEGQQGKQEAGVDQGALAGGVAAGVVVAGVGVGIGVAAYKFKWLAKVSPK</sequence>
<proteinExistence type="predicted"/>
<dbReference type="InterPro" id="IPR016186">
    <property type="entry name" value="C-type_lectin-like/link_sf"/>
</dbReference>
<dbReference type="CDD" id="cd00037">
    <property type="entry name" value="CLECT"/>
    <property type="match status" value="4"/>
</dbReference>
<dbReference type="Pfam" id="PF00059">
    <property type="entry name" value="Lectin_C"/>
    <property type="match status" value="4"/>
</dbReference>
<feature type="transmembrane region" description="Helical" evidence="3">
    <location>
        <begin position="832"/>
        <end position="856"/>
    </location>
</feature>
<feature type="region of interest" description="Disordered" evidence="2">
    <location>
        <begin position="755"/>
        <end position="826"/>
    </location>
</feature>
<gene>
    <name evidence="5" type="primary">MRC1</name>
    <name evidence="5" type="ORF">BLAG_LOCUS19326</name>
</gene>
<keyword evidence="3" id="KW-1133">Transmembrane helix</keyword>
<dbReference type="Gene3D" id="3.10.100.10">
    <property type="entry name" value="Mannose-Binding Protein A, subunit A"/>
    <property type="match status" value="4"/>
</dbReference>
<feature type="compositionally biased region" description="Low complexity" evidence="2">
    <location>
        <begin position="755"/>
        <end position="775"/>
    </location>
</feature>
<dbReference type="InterPro" id="IPR018378">
    <property type="entry name" value="C-type_lectin_CS"/>
</dbReference>
<protein>
    <submittedName>
        <fullName evidence="5">MRC1 protein</fullName>
    </submittedName>
</protein>
<dbReference type="EMBL" id="OV696690">
    <property type="protein sequence ID" value="CAH1265287.1"/>
    <property type="molecule type" value="Genomic_DNA"/>
</dbReference>
<dbReference type="PANTHER" id="PTHR22801">
    <property type="entry name" value="LITHOSTATHINE"/>
    <property type="match status" value="1"/>
</dbReference>
<dbReference type="InterPro" id="IPR001304">
    <property type="entry name" value="C-type_lectin-like"/>
</dbReference>
<keyword evidence="3" id="KW-0472">Membrane</keyword>
<feature type="compositionally biased region" description="Pro residues" evidence="2">
    <location>
        <begin position="776"/>
        <end position="788"/>
    </location>
</feature>
<feature type="compositionally biased region" description="Basic residues" evidence="2">
    <location>
        <begin position="444"/>
        <end position="454"/>
    </location>
</feature>
<dbReference type="AlphaFoldDB" id="A0A8K0ET23"/>